<reference evidence="3" key="1">
    <citation type="submission" date="2025-08" db="UniProtKB">
        <authorList>
            <consortium name="RefSeq"/>
        </authorList>
    </citation>
    <scope>IDENTIFICATION</scope>
</reference>
<dbReference type="PROSITE" id="PS01098">
    <property type="entry name" value="LIPASE_GDSL_SER"/>
    <property type="match status" value="1"/>
</dbReference>
<evidence type="ECO:0000313" key="2">
    <source>
        <dbReference type="Proteomes" id="UP000189703"/>
    </source>
</evidence>
<dbReference type="OMA" id="WCSTIAI"/>
<evidence type="ECO:0000313" key="3">
    <source>
        <dbReference type="RefSeq" id="XP_019054470.1"/>
    </source>
</evidence>
<dbReference type="Gene3D" id="3.40.50.1110">
    <property type="entry name" value="SGNH hydrolase"/>
    <property type="match status" value="1"/>
</dbReference>
<dbReference type="Pfam" id="PF00657">
    <property type="entry name" value="Lipase_GDSL"/>
    <property type="match status" value="1"/>
</dbReference>
<dbReference type="InterPro" id="IPR001087">
    <property type="entry name" value="GDSL"/>
</dbReference>
<dbReference type="GO" id="GO:0006629">
    <property type="term" value="P:lipid metabolic process"/>
    <property type="evidence" value="ECO:0007669"/>
    <property type="project" value="InterPro"/>
</dbReference>
<dbReference type="InterPro" id="IPR035669">
    <property type="entry name" value="SGNH_plant_lipase-like"/>
</dbReference>
<dbReference type="InterPro" id="IPR008265">
    <property type="entry name" value="Lipase_GDSL_AS"/>
</dbReference>
<organism evidence="2 3">
    <name type="scientific">Nelumbo nucifera</name>
    <name type="common">Sacred lotus</name>
    <dbReference type="NCBI Taxonomy" id="4432"/>
    <lineage>
        <taxon>Eukaryota</taxon>
        <taxon>Viridiplantae</taxon>
        <taxon>Streptophyta</taxon>
        <taxon>Embryophyta</taxon>
        <taxon>Tracheophyta</taxon>
        <taxon>Spermatophyta</taxon>
        <taxon>Magnoliopsida</taxon>
        <taxon>Proteales</taxon>
        <taxon>Nelumbonaceae</taxon>
        <taxon>Nelumbo</taxon>
    </lineage>
</organism>
<name>A0A1U8Q8Q9_NELNU</name>
<proteinExistence type="inferred from homology"/>
<dbReference type="Proteomes" id="UP000189703">
    <property type="component" value="Unplaced"/>
</dbReference>
<dbReference type="PANTHER" id="PTHR45642">
    <property type="entry name" value="GDSL ESTERASE/LIPASE EXL3"/>
    <property type="match status" value="1"/>
</dbReference>
<dbReference type="OrthoDB" id="1600564at2759"/>
<protein>
    <submittedName>
        <fullName evidence="3">GDSL esterase/lipase At5g42170-like</fullName>
    </submittedName>
</protein>
<accession>A0A1U8Q8Q9</accession>
<keyword evidence="2" id="KW-1185">Reference proteome</keyword>
<gene>
    <name evidence="3" type="primary">LOC109115192</name>
</gene>
<dbReference type="eggNOG" id="ENOG502QS27">
    <property type="taxonomic scope" value="Eukaryota"/>
</dbReference>
<dbReference type="RefSeq" id="XP_019054470.1">
    <property type="nucleotide sequence ID" value="XM_019198925.1"/>
</dbReference>
<dbReference type="AlphaFoldDB" id="A0A1U8Q8Q9"/>
<dbReference type="PANTHER" id="PTHR45642:SF95">
    <property type="entry name" value="GDSL-LIKE LIPASE_ACYLHYDROLASE FAMILY PROTEIN, EXPRESSED"/>
    <property type="match status" value="1"/>
</dbReference>
<evidence type="ECO:0000256" key="1">
    <source>
        <dbReference type="ARBA" id="ARBA00008668"/>
    </source>
</evidence>
<sequence length="366" mass="40653">MHPTCLAIFLFLLASFFFQNLEAKIILPKNVTVPALIMFGDSIVDTGNNNHLATLFKCNFPPYGKDFLGGEPTGRFSNGRIPSDILAEELGIKEFLPAYLDPNLQTEELLTGVCFASSGTGYDPLTSQVTSVLSLSDQLKLFKEYIEKLKTLVGEERTATIISQSLYVVCAGSNDFLITYFLTPLRRAKYDVPAYTDFMIQSASTFLQELYDLGARRIAVLSVPSVGCVPYARSLLGGIGGGRGGDGGCIEDVNEAAQLFNAKLSSQMDWLNNKFPEARMVYIDVYFPLLHLNRRPRDYGFEEVSKGCCGTGKIEVAELCNDLNPFTCTDVSKYVYWDSVHPTEKAYQIIFASVEMQAQSLIYKFF</sequence>
<comment type="similarity">
    <text evidence="1">Belongs to the 'GDSL' lipolytic enzyme family.</text>
</comment>
<dbReference type="FunFam" id="3.40.50.1110:FF:000003">
    <property type="entry name" value="GDSL esterase/lipase APG"/>
    <property type="match status" value="1"/>
</dbReference>
<dbReference type="FunCoup" id="A0A1U8Q8Q9">
    <property type="interactions" value="123"/>
</dbReference>
<dbReference type="InterPro" id="IPR036514">
    <property type="entry name" value="SGNH_hydro_sf"/>
</dbReference>
<dbReference type="GO" id="GO:0016298">
    <property type="term" value="F:lipase activity"/>
    <property type="evidence" value="ECO:0007669"/>
    <property type="project" value="InterPro"/>
</dbReference>
<dbReference type="InterPro" id="IPR050592">
    <property type="entry name" value="GDSL_lipolytic_enzyme"/>
</dbReference>
<dbReference type="SUPFAM" id="SSF52266">
    <property type="entry name" value="SGNH hydrolase"/>
    <property type="match status" value="1"/>
</dbReference>
<dbReference type="KEGG" id="nnu:109115192"/>
<dbReference type="GeneID" id="109115192"/>
<dbReference type="CDD" id="cd01837">
    <property type="entry name" value="SGNH_plant_lipase_like"/>
    <property type="match status" value="1"/>
</dbReference>